<evidence type="ECO:0000256" key="1">
    <source>
        <dbReference type="SAM" id="MobiDB-lite"/>
    </source>
</evidence>
<dbReference type="InterPro" id="IPR055803">
    <property type="entry name" value="DUF7379"/>
</dbReference>
<gene>
    <name evidence="4" type="ORF">DF182_10855</name>
</gene>
<evidence type="ECO:0000313" key="5">
    <source>
        <dbReference type="Proteomes" id="UP000253410"/>
    </source>
</evidence>
<feature type="region of interest" description="Disordered" evidence="1">
    <location>
        <begin position="146"/>
        <end position="166"/>
    </location>
</feature>
<name>A0A365Y3G1_9BACT</name>
<evidence type="ECO:0000313" key="4">
    <source>
        <dbReference type="EMBL" id="RBL93040.1"/>
    </source>
</evidence>
<dbReference type="PANTHER" id="PTHR48104:SF30">
    <property type="entry name" value="METACASPASE-1"/>
    <property type="match status" value="1"/>
</dbReference>
<dbReference type="RefSeq" id="WP_113615636.1">
    <property type="nucleotide sequence ID" value="NZ_QFFJ01000001.1"/>
</dbReference>
<feature type="domain" description="Peptidase C14 caspase" evidence="2">
    <location>
        <begin position="6"/>
        <end position="262"/>
    </location>
</feature>
<accession>A0A365Y3G1</accession>
<dbReference type="AlphaFoldDB" id="A0A365Y3G1"/>
<evidence type="ECO:0000259" key="3">
    <source>
        <dbReference type="Pfam" id="PF24096"/>
    </source>
</evidence>
<dbReference type="GO" id="GO:0006508">
    <property type="term" value="P:proteolysis"/>
    <property type="evidence" value="ECO:0007669"/>
    <property type="project" value="InterPro"/>
</dbReference>
<dbReference type="GO" id="GO:0004197">
    <property type="term" value="F:cysteine-type endopeptidase activity"/>
    <property type="evidence" value="ECO:0007669"/>
    <property type="project" value="InterPro"/>
</dbReference>
<dbReference type="Gene3D" id="3.40.50.1820">
    <property type="entry name" value="alpha/beta hydrolase"/>
    <property type="match status" value="1"/>
</dbReference>
<dbReference type="Pfam" id="PF00656">
    <property type="entry name" value="Peptidase_C14"/>
    <property type="match status" value="1"/>
</dbReference>
<dbReference type="Pfam" id="PF24096">
    <property type="entry name" value="DUF7379"/>
    <property type="match status" value="1"/>
</dbReference>
<dbReference type="InterPro" id="IPR011600">
    <property type="entry name" value="Pept_C14_caspase"/>
</dbReference>
<protein>
    <recommendedName>
        <fullName evidence="6">Peptidase C14 caspase catalytic subunit p20</fullName>
    </recommendedName>
</protein>
<dbReference type="OrthoDB" id="9812126at2"/>
<sequence>MSNIFVLLVGIDKYSDFPLNGCVNDTTAMESFLQKSFSDDELKVKILTDTEATRNNLIASFSFFDDAKDGDTCLFYYSGHGSRMPAPKDLDNEGDPYVQTFVCFDSREAEGRDLIDKEVAFLIRKATQNKKIDFIAITDSCFSGGVTKGASEDSDSKKYRRVSPSPKNINSVKDYHGFDEDSYDRTRDGRLKVKKGPHLHLAASSPTELSAEILLDGKIQGVFTHCLLKILETENREINYRSLMDRVKGNVKNTVKDQTPEMHLIGDISPDDQQHIFLTRNKIVNQNRYTVSFDTSYDWCVNAGPWQNVMEGDQLILQDKSHSKLNVLKAVRPDQSQITKPSHIQDKSVQIPALVERKDLRTTAITLHIDITPEARQHLLNAADEFNSAYFHLTSEPNGLYQIKQTNNGDLIFVRTQEDKLIDTPKTVDNRDSALELLSNLEKVLKWEQMKKLENPDSTLKNVYKIRLFKLHSSEREEITDPFAINDLWWKGDDWEMPSIEIELENLSSHPLYASFAYLNVEYGVKADFFDNDMKLQPRDTKKVILKTHGGDTTKIPLHIDKELLSKGYFEITEYLKIFIGTSRIDTERYAQENLGATNEKSDITNTITKGPYIGPPVSDSWDVALLGFRIIHPRDEKNIHEAVNGKIVLNGITVEVPTGLTGSIGLSSSNVVTKNTTGITPPAYASKDNGIIPFNLVPGDTTQPITDIIELFDVSNPELVTHENPVILHLTKHKGEEDKDLLPVGYDEETGLYYPVGFHTEDHTVHITTLPTPTTSDAAVTKRSFTGSIKIYFLKVIGRRIGMRYDYPRLAIPQLSLDNEVSYNYKSADVAAAVEKADSIVLFIHGIIGDTENMAKCITTPLKDASTLSNKCDLILTYDYENLHTTIEENAELLARKLHEVGLTNNHSKKLTIVAHSMGGLVCRHFIEQLKGQTVVSKLIMLGTPNNGTPWADVRDMIDLLLTYALNNLITLKPWMQVLLAASKRFVKGTQVTLKQMNAHSGIYANLNTGKDPETPYVIIAGNTKLLTTGHGDIMERLKKLFSRKQMMYDTLNILFQKPNDIAVSTESITQLRNSDNWSLKPIRKEIASDHMSYFFMQEVLDDIAEHIIVPPSVN</sequence>
<reference evidence="4 5" key="1">
    <citation type="submission" date="2018-05" db="EMBL/GenBank/DDBJ databases">
        <title>Chitinophaga sp. K3CV102501T nov., isolated from isolated from a monsoon evergreen broad-leaved forest soil.</title>
        <authorList>
            <person name="Lv Y."/>
        </authorList>
    </citation>
    <scope>NUCLEOTIDE SEQUENCE [LARGE SCALE GENOMIC DNA]</scope>
    <source>
        <strain evidence="4 5">GDMCC 1.1325</strain>
    </source>
</reference>
<dbReference type="PANTHER" id="PTHR48104">
    <property type="entry name" value="METACASPASE-4"/>
    <property type="match status" value="1"/>
</dbReference>
<dbReference type="Gene3D" id="3.40.50.1460">
    <property type="match status" value="1"/>
</dbReference>
<dbReference type="GO" id="GO:0005737">
    <property type="term" value="C:cytoplasm"/>
    <property type="evidence" value="ECO:0007669"/>
    <property type="project" value="TreeGrafter"/>
</dbReference>
<evidence type="ECO:0000259" key="2">
    <source>
        <dbReference type="Pfam" id="PF00656"/>
    </source>
</evidence>
<dbReference type="EMBL" id="QFFJ01000001">
    <property type="protein sequence ID" value="RBL93040.1"/>
    <property type="molecule type" value="Genomic_DNA"/>
</dbReference>
<dbReference type="Proteomes" id="UP000253410">
    <property type="component" value="Unassembled WGS sequence"/>
</dbReference>
<proteinExistence type="predicted"/>
<evidence type="ECO:0008006" key="6">
    <source>
        <dbReference type="Google" id="ProtNLM"/>
    </source>
</evidence>
<dbReference type="InterPro" id="IPR050452">
    <property type="entry name" value="Metacaspase"/>
</dbReference>
<keyword evidence="5" id="KW-1185">Reference proteome</keyword>
<dbReference type="SUPFAM" id="SSF53474">
    <property type="entry name" value="alpha/beta-Hydrolases"/>
    <property type="match status" value="1"/>
</dbReference>
<organism evidence="4 5">
    <name type="scientific">Chitinophaga flava</name>
    <dbReference type="NCBI Taxonomy" id="2259036"/>
    <lineage>
        <taxon>Bacteria</taxon>
        <taxon>Pseudomonadati</taxon>
        <taxon>Bacteroidota</taxon>
        <taxon>Chitinophagia</taxon>
        <taxon>Chitinophagales</taxon>
        <taxon>Chitinophagaceae</taxon>
        <taxon>Chitinophaga</taxon>
    </lineage>
</organism>
<feature type="domain" description="DUF7379" evidence="3">
    <location>
        <begin position="842"/>
        <end position="998"/>
    </location>
</feature>
<dbReference type="InterPro" id="IPR029058">
    <property type="entry name" value="AB_hydrolase_fold"/>
</dbReference>
<comment type="caution">
    <text evidence="4">The sequence shown here is derived from an EMBL/GenBank/DDBJ whole genome shotgun (WGS) entry which is preliminary data.</text>
</comment>